<reference evidence="1" key="1">
    <citation type="submission" date="2013-11" db="EMBL/GenBank/DDBJ databases">
        <title>Discovery of phiAGATE novel phage infecting Bacillus pumilus leads to new insights in phylogeny of subfamily Spounavirinae.</title>
        <authorList>
            <person name="Barylski J."/>
            <person name="Nowicki G."/>
            <person name="Gozdzicka-Jozefiak A."/>
        </authorList>
    </citation>
    <scope>NUCLEOTIDE SEQUENCE [LARGE SCALE GENOMIC DNA]</scope>
</reference>
<dbReference type="EMBL" id="JX238501">
    <property type="protein sequence ID" value="AGB62680.1"/>
    <property type="molecule type" value="Genomic_DNA"/>
</dbReference>
<dbReference type="GeneID" id="14516177"/>
<protein>
    <submittedName>
        <fullName evidence="1">Uncharacterized protein</fullName>
    </submittedName>
</protein>
<dbReference type="OrthoDB" id="27700at10239"/>
<keyword evidence="2" id="KW-1185">Reference proteome</keyword>
<evidence type="ECO:0000313" key="1">
    <source>
        <dbReference type="EMBL" id="AGB62680.1"/>
    </source>
</evidence>
<dbReference type="RefSeq" id="YP_007349273.1">
    <property type="nucleotide sequence ID" value="NC_020081.2"/>
</dbReference>
<proteinExistence type="predicted"/>
<evidence type="ECO:0000313" key="2">
    <source>
        <dbReference type="Proteomes" id="UP000010364"/>
    </source>
</evidence>
<organism evidence="1 2">
    <name type="scientific">Bacillus phage phiAGATE</name>
    <dbReference type="NCBI Taxonomy" id="1204533"/>
    <lineage>
        <taxon>Viruses</taxon>
        <taxon>Duplodnaviria</taxon>
        <taxon>Heunggongvirae</taxon>
        <taxon>Uroviricota</taxon>
        <taxon>Caudoviricetes</taxon>
        <taxon>Herelleviridae</taxon>
        <taxon>Bastillevirinae</taxon>
        <taxon>Agatevirus</taxon>
        <taxon>Agatevirus agate</taxon>
    </lineage>
</organism>
<dbReference type="KEGG" id="vg:14516177"/>
<sequence length="66" mass="7784">MNVLEYHIVEIHSVNPYRAEWTKEVPGKKFVTADITTNCYGSIKRESRVFTQTEWDEVVRKGYYLG</sequence>
<accession>L0LBZ0</accession>
<dbReference type="Proteomes" id="UP000010364">
    <property type="component" value="Segment"/>
</dbReference>
<name>L0LBZ0_9CAUD</name>